<reference evidence="2" key="1">
    <citation type="submission" date="2024-07" db="EMBL/GenBank/DDBJ databases">
        <title>Halotolerant mesophilic bacterium Ornithinibacillus sp. 4-3, sp. nov., isolated from soil.</title>
        <authorList>
            <person name="Sidarenka A.V."/>
            <person name="Guliayeva D.E."/>
            <person name="Leanovich S.I."/>
            <person name="Hileuskaya K.S."/>
            <person name="Akhremchuk A.E."/>
            <person name="Sikolenko M.A."/>
            <person name="Valentovich L.N."/>
        </authorList>
    </citation>
    <scope>NUCLEOTIDE SEQUENCE</scope>
    <source>
        <strain evidence="2">4-3</strain>
    </source>
</reference>
<proteinExistence type="predicted"/>
<evidence type="ECO:0000256" key="1">
    <source>
        <dbReference type="SAM" id="Phobius"/>
    </source>
</evidence>
<feature type="transmembrane region" description="Helical" evidence="1">
    <location>
        <begin position="78"/>
        <end position="101"/>
    </location>
</feature>
<dbReference type="RefSeq" id="WP_368653811.1">
    <property type="nucleotide sequence ID" value="NZ_CP162599.1"/>
</dbReference>
<keyword evidence="1" id="KW-0812">Transmembrane</keyword>
<dbReference type="Pfam" id="PF22564">
    <property type="entry name" value="HAAS"/>
    <property type="match status" value="1"/>
</dbReference>
<keyword evidence="1" id="KW-1133">Transmembrane helix</keyword>
<gene>
    <name evidence="2" type="ORF">AB4Y30_01810</name>
</gene>
<dbReference type="EMBL" id="CP162599">
    <property type="protein sequence ID" value="XDK33127.1"/>
    <property type="molecule type" value="Genomic_DNA"/>
</dbReference>
<protein>
    <recommendedName>
        <fullName evidence="3">DUF1700 domain-containing protein</fullName>
    </recommendedName>
</protein>
<keyword evidence="1" id="KW-0472">Membrane</keyword>
<name>A0AB39HR54_9BACI</name>
<accession>A0AB39HR54</accession>
<dbReference type="AlphaFoldDB" id="A0AB39HR54"/>
<organism evidence="2">
    <name type="scientific">Ornithinibacillus sp. 4-3</name>
    <dbReference type="NCBI Taxonomy" id="3231488"/>
    <lineage>
        <taxon>Bacteria</taxon>
        <taxon>Bacillati</taxon>
        <taxon>Bacillota</taxon>
        <taxon>Bacilli</taxon>
        <taxon>Bacillales</taxon>
        <taxon>Bacillaceae</taxon>
        <taxon>Ornithinibacillus</taxon>
    </lineage>
</organism>
<sequence>MNPDGEKFLQELEKEIGNHPNKQDIIAEYKGHVYELLQEVSDEEKLLYDELISRLGTPQEIAKLWKQESGVTPKKVQWLFVVSNIIIFVGGSLLTIVYNFYNWSWIENIWNMLTQVPTILFIVYILFWALLGYEIGKEFGYKGYRILQKTFLLSIIPNLVLMYLVIFKILPHEWFQPLLNIPFIVMCVLFTAILYPISLLGYYWGKKVSV</sequence>
<feature type="transmembrane region" description="Helical" evidence="1">
    <location>
        <begin position="183"/>
        <end position="204"/>
    </location>
</feature>
<feature type="transmembrane region" description="Helical" evidence="1">
    <location>
        <begin position="151"/>
        <end position="171"/>
    </location>
</feature>
<evidence type="ECO:0008006" key="3">
    <source>
        <dbReference type="Google" id="ProtNLM"/>
    </source>
</evidence>
<feature type="transmembrane region" description="Helical" evidence="1">
    <location>
        <begin position="113"/>
        <end position="131"/>
    </location>
</feature>
<evidence type="ECO:0000313" key="2">
    <source>
        <dbReference type="EMBL" id="XDK33127.1"/>
    </source>
</evidence>